<gene>
    <name evidence="10" type="ORF">X474_12325</name>
</gene>
<evidence type="ECO:0000256" key="6">
    <source>
        <dbReference type="ARBA" id="ARBA00022989"/>
    </source>
</evidence>
<keyword evidence="7 8" id="KW-0472">Membrane</keyword>
<evidence type="ECO:0000313" key="10">
    <source>
        <dbReference type="EMBL" id="KIX13935.1"/>
    </source>
</evidence>
<dbReference type="GO" id="GO:0009103">
    <property type="term" value="P:lipopolysaccharide biosynthetic process"/>
    <property type="evidence" value="ECO:0007669"/>
    <property type="project" value="UniProtKB-ARBA"/>
</dbReference>
<dbReference type="AlphaFoldDB" id="A0A0D2JWI0"/>
<evidence type="ECO:0000256" key="7">
    <source>
        <dbReference type="ARBA" id="ARBA00023136"/>
    </source>
</evidence>
<dbReference type="PANTHER" id="PTHR33908">
    <property type="entry name" value="MANNOSYLTRANSFERASE YKCB-RELATED"/>
    <property type="match status" value="1"/>
</dbReference>
<dbReference type="OrthoDB" id="5490872at2"/>
<keyword evidence="3" id="KW-0328">Glycosyltransferase</keyword>
<feature type="transmembrane region" description="Helical" evidence="8">
    <location>
        <begin position="388"/>
        <end position="407"/>
    </location>
</feature>
<dbReference type="STRING" id="1429043.X474_12325"/>
<feature type="transmembrane region" description="Helical" evidence="8">
    <location>
        <begin position="516"/>
        <end position="534"/>
    </location>
</feature>
<evidence type="ECO:0000259" key="9">
    <source>
        <dbReference type="Pfam" id="PF02366"/>
    </source>
</evidence>
<dbReference type="GO" id="GO:0005886">
    <property type="term" value="C:plasma membrane"/>
    <property type="evidence" value="ECO:0007669"/>
    <property type="project" value="UniProtKB-SubCell"/>
</dbReference>
<dbReference type="GO" id="GO:0016763">
    <property type="term" value="F:pentosyltransferase activity"/>
    <property type="evidence" value="ECO:0007669"/>
    <property type="project" value="TreeGrafter"/>
</dbReference>
<feature type="transmembrane region" description="Helical" evidence="8">
    <location>
        <begin position="166"/>
        <end position="187"/>
    </location>
</feature>
<organism evidence="10 11">
    <name type="scientific">Dethiosulfatarculus sandiegensis</name>
    <dbReference type="NCBI Taxonomy" id="1429043"/>
    <lineage>
        <taxon>Bacteria</taxon>
        <taxon>Pseudomonadati</taxon>
        <taxon>Thermodesulfobacteriota</taxon>
        <taxon>Desulfarculia</taxon>
        <taxon>Desulfarculales</taxon>
        <taxon>Desulfarculaceae</taxon>
        <taxon>Dethiosulfatarculus</taxon>
    </lineage>
</organism>
<keyword evidence="4" id="KW-0808">Transferase</keyword>
<evidence type="ECO:0000256" key="4">
    <source>
        <dbReference type="ARBA" id="ARBA00022679"/>
    </source>
</evidence>
<keyword evidence="2" id="KW-1003">Cell membrane</keyword>
<evidence type="ECO:0000256" key="3">
    <source>
        <dbReference type="ARBA" id="ARBA00022676"/>
    </source>
</evidence>
<proteinExistence type="predicted"/>
<feature type="transmembrane region" description="Helical" evidence="8">
    <location>
        <begin position="447"/>
        <end position="471"/>
    </location>
</feature>
<evidence type="ECO:0000256" key="8">
    <source>
        <dbReference type="SAM" id="Phobius"/>
    </source>
</evidence>
<dbReference type="EMBL" id="AZAC01000014">
    <property type="protein sequence ID" value="KIX13935.1"/>
    <property type="molecule type" value="Genomic_DNA"/>
</dbReference>
<evidence type="ECO:0000313" key="11">
    <source>
        <dbReference type="Proteomes" id="UP000032233"/>
    </source>
</evidence>
<keyword evidence="6 8" id="KW-1133">Transmembrane helix</keyword>
<dbReference type="InParanoid" id="A0A0D2JWI0"/>
<dbReference type="InterPro" id="IPR003342">
    <property type="entry name" value="ArnT-like_N"/>
</dbReference>
<comment type="subcellular location">
    <subcellularLocation>
        <location evidence="1">Cell membrane</location>
        <topology evidence="1">Multi-pass membrane protein</topology>
    </subcellularLocation>
</comment>
<reference evidence="10 11" key="1">
    <citation type="submission" date="2013-11" db="EMBL/GenBank/DDBJ databases">
        <title>Metagenomic analysis of a methanogenic consortium involved in long chain n-alkane degradation.</title>
        <authorList>
            <person name="Davidova I.A."/>
            <person name="Callaghan A.V."/>
            <person name="Wawrik B."/>
            <person name="Pruitt S."/>
            <person name="Marks C."/>
            <person name="Duncan K.E."/>
            <person name="Suflita J.M."/>
        </authorList>
    </citation>
    <scope>NUCLEOTIDE SEQUENCE [LARGE SCALE GENOMIC DNA]</scope>
    <source>
        <strain evidence="10 11">SPR</strain>
    </source>
</reference>
<name>A0A0D2JWI0_9BACT</name>
<dbReference type="GO" id="GO:0000030">
    <property type="term" value="F:mannosyltransferase activity"/>
    <property type="evidence" value="ECO:0007669"/>
    <property type="project" value="InterPro"/>
</dbReference>
<dbReference type="RefSeq" id="WP_044348838.1">
    <property type="nucleotide sequence ID" value="NZ_AZAC01000014.1"/>
</dbReference>
<feature type="transmembrane region" description="Helical" evidence="8">
    <location>
        <begin position="33"/>
        <end position="57"/>
    </location>
</feature>
<keyword evidence="5 8" id="KW-0812">Transmembrane</keyword>
<comment type="caution">
    <text evidence="10">The sequence shown here is derived from an EMBL/GenBank/DDBJ whole genome shotgun (WGS) entry which is preliminary data.</text>
</comment>
<keyword evidence="11" id="KW-1185">Reference proteome</keyword>
<evidence type="ECO:0000256" key="2">
    <source>
        <dbReference type="ARBA" id="ARBA00022475"/>
    </source>
</evidence>
<dbReference type="InterPro" id="IPR050297">
    <property type="entry name" value="LipidA_mod_glycosyltrf_83"/>
</dbReference>
<accession>A0A0D2JWI0</accession>
<evidence type="ECO:0000256" key="1">
    <source>
        <dbReference type="ARBA" id="ARBA00004651"/>
    </source>
</evidence>
<feature type="transmembrane region" description="Helical" evidence="8">
    <location>
        <begin position="419"/>
        <end position="435"/>
    </location>
</feature>
<sequence>MTRTGFITILAGLLGFMSQLNWIASHGPDSIWYLRLALGGLAGWGLAKGVLWAWVRFTGRGIWPGFEGFRQGLAKPKVLYSLCFLFLATIYLLSMGGHFYSYDDRFRFETTKAIVERGELLVSLPPGSPQVYSKYGIVQPVLSLPLYLVGKSFLGPEEGFEHFDQVMVSTFMQITTALLMLVIFLILRELKYSKRVALGTVVIIAFTTMFWPYAKFYFTEPFNALCLMFAFWQLMRLKSTGSNQNLLAAGVSLGIGGVNATMLFATAMPILGLYAVWILWPRPGGVCTTWKQALIKIAWFIGPMIIGLAFLLGFNDFRYGSPFKTGYEGDRGFRTIIQDGRPGFSIPWFVGLYGLLFSAGKSVFLYNPPLVLAVACLGRFMRRTKAEAWVVIAFCLVWLVFYCKWWAWHGDICWGPRYLLPALGFAFLPLAEALARWRQSSWGFKSLFIILVGAGLAVQLLAISAPFAAYFQATEGPRQSRWHLLHYVPHFSPLWGQVKTVAKGMNVDFYLQKSGLSLWLAWLASVLGLLLWMGSGKISKKG</sequence>
<dbReference type="PANTHER" id="PTHR33908:SF11">
    <property type="entry name" value="MEMBRANE PROTEIN"/>
    <property type="match status" value="1"/>
</dbReference>
<feature type="transmembrane region" description="Helical" evidence="8">
    <location>
        <begin position="78"/>
        <end position="100"/>
    </location>
</feature>
<dbReference type="Pfam" id="PF02366">
    <property type="entry name" value="PMT"/>
    <property type="match status" value="1"/>
</dbReference>
<feature type="domain" description="ArnT-like N-terminal" evidence="9">
    <location>
        <begin position="155"/>
        <end position="306"/>
    </location>
</feature>
<dbReference type="Proteomes" id="UP000032233">
    <property type="component" value="Unassembled WGS sequence"/>
</dbReference>
<feature type="transmembrane region" description="Helical" evidence="8">
    <location>
        <begin position="297"/>
        <end position="314"/>
    </location>
</feature>
<protein>
    <recommendedName>
        <fullName evidence="9">ArnT-like N-terminal domain-containing protein</fullName>
    </recommendedName>
</protein>
<feature type="transmembrane region" description="Helical" evidence="8">
    <location>
        <begin position="247"/>
        <end position="277"/>
    </location>
</feature>
<evidence type="ECO:0000256" key="5">
    <source>
        <dbReference type="ARBA" id="ARBA00022692"/>
    </source>
</evidence>
<feature type="transmembrane region" description="Helical" evidence="8">
    <location>
        <begin position="196"/>
        <end position="214"/>
    </location>
</feature>
<dbReference type="GO" id="GO:0006493">
    <property type="term" value="P:protein O-linked glycosylation"/>
    <property type="evidence" value="ECO:0007669"/>
    <property type="project" value="InterPro"/>
</dbReference>